<accession>A0A2U1AQF9</accession>
<proteinExistence type="inferred from homology"/>
<keyword evidence="2" id="KW-0813">Transport</keyword>
<dbReference type="Proteomes" id="UP000245959">
    <property type="component" value="Unassembled WGS sequence"/>
</dbReference>
<dbReference type="SUPFAM" id="SSF103481">
    <property type="entry name" value="Multidrug resistance efflux transporter EmrE"/>
    <property type="match status" value="1"/>
</dbReference>
<dbReference type="EMBL" id="QEKH01000025">
    <property type="protein sequence ID" value="PVY38652.1"/>
    <property type="molecule type" value="Genomic_DNA"/>
</dbReference>
<name>A0A2U1AQF9_9BACT</name>
<evidence type="ECO:0000256" key="5">
    <source>
        <dbReference type="ARBA" id="ARBA00022989"/>
    </source>
</evidence>
<dbReference type="InterPro" id="IPR037185">
    <property type="entry name" value="EmrE-like"/>
</dbReference>
<dbReference type="PANTHER" id="PTHR30561">
    <property type="entry name" value="SMR FAMILY PROTON-DEPENDENT DRUG EFFLUX TRANSPORTER SUGE"/>
    <property type="match status" value="1"/>
</dbReference>
<dbReference type="Pfam" id="PF00893">
    <property type="entry name" value="Multi_Drug_Res"/>
    <property type="match status" value="1"/>
</dbReference>
<dbReference type="PANTHER" id="PTHR30561:SF0">
    <property type="entry name" value="GUANIDINIUM EXPORTER"/>
    <property type="match status" value="1"/>
</dbReference>
<keyword evidence="3" id="KW-1003">Cell membrane</keyword>
<dbReference type="InterPro" id="IPR045324">
    <property type="entry name" value="Small_multidrug_res"/>
</dbReference>
<dbReference type="GO" id="GO:0022857">
    <property type="term" value="F:transmembrane transporter activity"/>
    <property type="evidence" value="ECO:0007669"/>
    <property type="project" value="InterPro"/>
</dbReference>
<keyword evidence="5 10" id="KW-1133">Transmembrane helix</keyword>
<evidence type="ECO:0000313" key="11">
    <source>
        <dbReference type="EMBL" id="PVY38652.1"/>
    </source>
</evidence>
<keyword evidence="12" id="KW-1185">Reference proteome</keyword>
<evidence type="ECO:0000313" key="12">
    <source>
        <dbReference type="Proteomes" id="UP000245959"/>
    </source>
</evidence>
<sequence length="105" mass="11069">MISWLYLLGAGLFEIVWALALKESHGFSKLWPSVVTVVGMVFSVWLLALALKQLPIGTAYAIWTGIGAAGTVAAGMCFFGEPVSVLRIVSLLAVIGGIIGLKLAH</sequence>
<evidence type="ECO:0000256" key="7">
    <source>
        <dbReference type="ARBA" id="ARBA00038151"/>
    </source>
</evidence>
<dbReference type="AlphaFoldDB" id="A0A2U1AQF9"/>
<evidence type="ECO:0000256" key="6">
    <source>
        <dbReference type="ARBA" id="ARBA00023136"/>
    </source>
</evidence>
<evidence type="ECO:0000256" key="3">
    <source>
        <dbReference type="ARBA" id="ARBA00022475"/>
    </source>
</evidence>
<gene>
    <name evidence="11" type="ORF">C8D82_12578</name>
</gene>
<dbReference type="InterPro" id="IPR000390">
    <property type="entry name" value="Small_drug/metabolite_transptr"/>
</dbReference>
<evidence type="ECO:0000256" key="8">
    <source>
        <dbReference type="ARBA" id="ARBA00039168"/>
    </source>
</evidence>
<dbReference type="FunFam" id="1.10.3730.20:FF:000001">
    <property type="entry name" value="Quaternary ammonium compound resistance transporter SugE"/>
    <property type="match status" value="1"/>
</dbReference>
<feature type="transmembrane region" description="Helical" evidence="10">
    <location>
        <begin position="58"/>
        <end position="79"/>
    </location>
</feature>
<keyword evidence="6 10" id="KW-0472">Membrane</keyword>
<evidence type="ECO:0000256" key="10">
    <source>
        <dbReference type="SAM" id="Phobius"/>
    </source>
</evidence>
<comment type="subcellular location">
    <subcellularLocation>
        <location evidence="1 9">Cell membrane</location>
        <topology evidence="1 9">Multi-pass membrane protein</topology>
    </subcellularLocation>
</comment>
<comment type="similarity">
    <text evidence="7">Belongs to the drug/metabolite transporter (DMT) superfamily. Small multidrug resistance (SMR) (TC 2.A.7.1) family. Gdx/SugE subfamily.</text>
</comment>
<evidence type="ECO:0000256" key="2">
    <source>
        <dbReference type="ARBA" id="ARBA00022448"/>
    </source>
</evidence>
<dbReference type="Gene3D" id="1.10.3730.20">
    <property type="match status" value="1"/>
</dbReference>
<comment type="caution">
    <text evidence="11">The sequence shown here is derived from an EMBL/GenBank/DDBJ whole genome shotgun (WGS) entry which is preliminary data.</text>
</comment>
<feature type="transmembrane region" description="Helical" evidence="10">
    <location>
        <begin position="85"/>
        <end position="104"/>
    </location>
</feature>
<evidence type="ECO:0000256" key="4">
    <source>
        <dbReference type="ARBA" id="ARBA00022692"/>
    </source>
</evidence>
<dbReference type="GO" id="GO:1990961">
    <property type="term" value="P:xenobiotic detoxification by transmembrane export across the plasma membrane"/>
    <property type="evidence" value="ECO:0007669"/>
    <property type="project" value="UniProtKB-ARBA"/>
</dbReference>
<feature type="transmembrane region" description="Helical" evidence="10">
    <location>
        <begin position="30"/>
        <end position="51"/>
    </location>
</feature>
<dbReference type="GO" id="GO:0005886">
    <property type="term" value="C:plasma membrane"/>
    <property type="evidence" value="ECO:0007669"/>
    <property type="project" value="UniProtKB-SubCell"/>
</dbReference>
<reference evidence="11 12" key="1">
    <citation type="submission" date="2018-04" db="EMBL/GenBank/DDBJ databases">
        <title>Genomic Encyclopedia of Type Strains, Phase IV (KMG-IV): sequencing the most valuable type-strain genomes for metagenomic binning, comparative biology and taxonomic classification.</title>
        <authorList>
            <person name="Goeker M."/>
        </authorList>
    </citation>
    <scope>NUCLEOTIDE SEQUENCE [LARGE SCALE GENOMIC DNA]</scope>
    <source>
        <strain evidence="11 12">DSM 14823</strain>
    </source>
</reference>
<evidence type="ECO:0000256" key="1">
    <source>
        <dbReference type="ARBA" id="ARBA00004651"/>
    </source>
</evidence>
<keyword evidence="4 9" id="KW-0812">Transmembrane</keyword>
<organism evidence="11 12">
    <name type="scientific">Victivallis vadensis</name>
    <dbReference type="NCBI Taxonomy" id="172901"/>
    <lineage>
        <taxon>Bacteria</taxon>
        <taxon>Pseudomonadati</taxon>
        <taxon>Lentisphaerota</taxon>
        <taxon>Lentisphaeria</taxon>
        <taxon>Victivallales</taxon>
        <taxon>Victivallaceae</taxon>
        <taxon>Victivallis</taxon>
    </lineage>
</organism>
<evidence type="ECO:0000256" key="9">
    <source>
        <dbReference type="RuleBase" id="RU003942"/>
    </source>
</evidence>
<protein>
    <recommendedName>
        <fullName evidence="8">Guanidinium exporter</fullName>
    </recommendedName>
</protein>